<dbReference type="Gene3D" id="3.90.640.20">
    <property type="entry name" value="Heat-shock cognate protein, ATPase"/>
    <property type="match status" value="1"/>
</dbReference>
<sequence>MIREEGKAKIIKRRIIKQRIGVTYPDIIGLENKEAQKEINALIQEEIYRMIIEQGFEEDYTKEIWGDYKVKYNKNNLFSILIYINSYSKGAAHGLTAVKGINVDLCTGRSYQLMDLFMKDSNYISTINEIINHQIMKRKVPLLIEFETIDKKQDFYLKEEALVVFFQIYEYTPYDFGIPEFEIPYTEIQDCFDTKGPAKAII</sequence>
<keyword evidence="4" id="KW-1185">Reference proteome</keyword>
<dbReference type="InterPro" id="IPR025303">
    <property type="entry name" value="PdaC"/>
</dbReference>
<name>A0A1I0DLK1_9FIRM</name>
<dbReference type="InterPro" id="IPR021729">
    <property type="entry name" value="DUF3298"/>
</dbReference>
<dbReference type="Proteomes" id="UP000199568">
    <property type="component" value="Unassembled WGS sequence"/>
</dbReference>
<evidence type="ECO:0008006" key="5">
    <source>
        <dbReference type="Google" id="ProtNLM"/>
    </source>
</evidence>
<dbReference type="RefSeq" id="WP_090443274.1">
    <property type="nucleotide sequence ID" value="NZ_FOHU01000008.1"/>
</dbReference>
<protein>
    <recommendedName>
        <fullName evidence="5">DUF3298 domain-containing protein</fullName>
    </recommendedName>
</protein>
<evidence type="ECO:0000313" key="4">
    <source>
        <dbReference type="Proteomes" id="UP000199568"/>
    </source>
</evidence>
<dbReference type="Pfam" id="PF11738">
    <property type="entry name" value="DUF3298"/>
    <property type="match status" value="1"/>
</dbReference>
<dbReference type="InterPro" id="IPR037126">
    <property type="entry name" value="PdaC/RsiV-like_sf"/>
</dbReference>
<evidence type="ECO:0000313" key="3">
    <source>
        <dbReference type="EMBL" id="SET33349.1"/>
    </source>
</evidence>
<dbReference type="Pfam" id="PF13739">
    <property type="entry name" value="PdaC"/>
    <property type="match status" value="1"/>
</dbReference>
<dbReference type="EMBL" id="FOHU01000008">
    <property type="protein sequence ID" value="SET33349.1"/>
    <property type="molecule type" value="Genomic_DNA"/>
</dbReference>
<evidence type="ECO:0000259" key="1">
    <source>
        <dbReference type="Pfam" id="PF11738"/>
    </source>
</evidence>
<proteinExistence type="predicted"/>
<gene>
    <name evidence="3" type="ORF">SAMN05660297_02057</name>
</gene>
<dbReference type="STRING" id="426128.SAMN05660297_02057"/>
<organism evidence="3 4">
    <name type="scientific">Natronincola peptidivorans</name>
    <dbReference type="NCBI Taxonomy" id="426128"/>
    <lineage>
        <taxon>Bacteria</taxon>
        <taxon>Bacillati</taxon>
        <taxon>Bacillota</taxon>
        <taxon>Clostridia</taxon>
        <taxon>Peptostreptococcales</taxon>
        <taxon>Natronincolaceae</taxon>
        <taxon>Natronincola</taxon>
    </lineage>
</organism>
<feature type="domain" description="Deacetylase PdaC" evidence="2">
    <location>
        <begin position="20"/>
        <end position="96"/>
    </location>
</feature>
<reference evidence="3 4" key="1">
    <citation type="submission" date="2016-10" db="EMBL/GenBank/DDBJ databases">
        <authorList>
            <person name="de Groot N.N."/>
        </authorList>
    </citation>
    <scope>NUCLEOTIDE SEQUENCE [LARGE SCALE GENOMIC DNA]</scope>
    <source>
        <strain evidence="3 4">DSM 18979</strain>
    </source>
</reference>
<accession>A0A1I0DLK1</accession>
<feature type="domain" description="DUF3298" evidence="1">
    <location>
        <begin position="115"/>
        <end position="185"/>
    </location>
</feature>
<dbReference type="AlphaFoldDB" id="A0A1I0DLK1"/>
<dbReference type="Gene3D" id="3.30.565.40">
    <property type="entry name" value="Fervidobacterium nodosum Rt17-B1 like"/>
    <property type="match status" value="1"/>
</dbReference>
<dbReference type="OrthoDB" id="5637at2"/>
<evidence type="ECO:0000259" key="2">
    <source>
        <dbReference type="Pfam" id="PF13739"/>
    </source>
</evidence>